<dbReference type="Proteomes" id="UP000054144">
    <property type="component" value="Unassembled WGS sequence"/>
</dbReference>
<name>A0A0D7ACH8_9AGAR</name>
<dbReference type="OrthoDB" id="3202382at2759"/>
<dbReference type="SUPFAM" id="SSF81383">
    <property type="entry name" value="F-box domain"/>
    <property type="match status" value="1"/>
</dbReference>
<dbReference type="PROSITE" id="PS50181">
    <property type="entry name" value="FBOX"/>
    <property type="match status" value="1"/>
</dbReference>
<evidence type="ECO:0000313" key="3">
    <source>
        <dbReference type="Proteomes" id="UP000054144"/>
    </source>
</evidence>
<proteinExistence type="predicted"/>
<accession>A0A0D7ACH8</accession>
<protein>
    <recommendedName>
        <fullName evidence="1">F-box domain-containing protein</fullName>
    </recommendedName>
</protein>
<keyword evidence="3" id="KW-1185">Reference proteome</keyword>
<dbReference type="InterPro" id="IPR001810">
    <property type="entry name" value="F-box_dom"/>
</dbReference>
<gene>
    <name evidence="2" type="ORF">FISHEDRAFT_44867</name>
</gene>
<dbReference type="AlphaFoldDB" id="A0A0D7ACH8"/>
<reference evidence="2 3" key="1">
    <citation type="journal article" date="2015" name="Fungal Genet. Biol.">
        <title>Evolution of novel wood decay mechanisms in Agaricales revealed by the genome sequences of Fistulina hepatica and Cylindrobasidium torrendii.</title>
        <authorList>
            <person name="Floudas D."/>
            <person name="Held B.W."/>
            <person name="Riley R."/>
            <person name="Nagy L.G."/>
            <person name="Koehler G."/>
            <person name="Ransdell A.S."/>
            <person name="Younus H."/>
            <person name="Chow J."/>
            <person name="Chiniquy J."/>
            <person name="Lipzen A."/>
            <person name="Tritt A."/>
            <person name="Sun H."/>
            <person name="Haridas S."/>
            <person name="LaButti K."/>
            <person name="Ohm R.A."/>
            <person name="Kues U."/>
            <person name="Blanchette R.A."/>
            <person name="Grigoriev I.V."/>
            <person name="Minto R.E."/>
            <person name="Hibbett D.S."/>
        </authorList>
    </citation>
    <scope>NUCLEOTIDE SEQUENCE [LARGE SCALE GENOMIC DNA]</scope>
    <source>
        <strain evidence="2 3">ATCC 64428</strain>
    </source>
</reference>
<evidence type="ECO:0000259" key="1">
    <source>
        <dbReference type="PROSITE" id="PS50181"/>
    </source>
</evidence>
<dbReference type="Pfam" id="PF12937">
    <property type="entry name" value="F-box-like"/>
    <property type="match status" value="1"/>
</dbReference>
<dbReference type="InterPro" id="IPR036047">
    <property type="entry name" value="F-box-like_dom_sf"/>
</dbReference>
<dbReference type="EMBL" id="KN881930">
    <property type="protein sequence ID" value="KIY47646.1"/>
    <property type="molecule type" value="Genomic_DNA"/>
</dbReference>
<dbReference type="CDD" id="cd09917">
    <property type="entry name" value="F-box_SF"/>
    <property type="match status" value="1"/>
</dbReference>
<evidence type="ECO:0000313" key="2">
    <source>
        <dbReference type="EMBL" id="KIY47646.1"/>
    </source>
</evidence>
<feature type="domain" description="F-box" evidence="1">
    <location>
        <begin position="15"/>
        <end position="61"/>
    </location>
</feature>
<sequence>MNGFVDWPECVSSNGYSLNTMPFDVLLTIAAYLDLAEIHTLQFTCKSLYDFCTTRFLYRRFAENLLRRCRPLPLNGFNRYCDLDVPDLILAVSKAQHFELSWRQRGPRPLGDKASMDEPGAPRTPWYIVNSSPQDEDVDWLSPITKEYSICSTKSGRVICWDVRCDKLLAEWSAGRSWELWKCRVEFEDNAVYFAMAKFETNPCSHDDSRIMQFKLMRLGFEEDEAGKLVRPPSFDCLSEFKTTGVVMNIFLLDPIHRLLAAFVWIAVPNTIGLFVLTDWGKREYIFIDTGIDCILSSNWSCILYGRNLVIHSEEPNAAHQYIYPLCYLANYVRILETPESLPAISARVEPITQLRKRYIFPEESPRFANSDDDDTIADQGPINPFPMPPWYPESAHFVRQWWPTVPGAPRASCTVILLTTRDRLTRAPLFVIAQHYFKVPLYHPSDEETWSDMGVCMIDGGPPHAPAQSVVAPEVLPISEEEFARLRIEDSARDKELMRMWYVGQPFEPFCVMDAPDQDDIAAGLPSRPRPLLAVDFGHAVWIEWTSQRDKALRFVTFPAFDEDGTFPTSAASSRKGKMRCARSSSKECEPAQVYTLEVPEGLDLGDVDTINIDQSQGDIILSVKEGKKVFFLSYE</sequence>
<organism evidence="2 3">
    <name type="scientific">Fistulina hepatica ATCC 64428</name>
    <dbReference type="NCBI Taxonomy" id="1128425"/>
    <lineage>
        <taxon>Eukaryota</taxon>
        <taxon>Fungi</taxon>
        <taxon>Dikarya</taxon>
        <taxon>Basidiomycota</taxon>
        <taxon>Agaricomycotina</taxon>
        <taxon>Agaricomycetes</taxon>
        <taxon>Agaricomycetidae</taxon>
        <taxon>Agaricales</taxon>
        <taxon>Fistulinaceae</taxon>
        <taxon>Fistulina</taxon>
    </lineage>
</organism>